<protein>
    <recommendedName>
        <fullName evidence="4">LINE-1 type transposase domain-containing protein 1</fullName>
    </recommendedName>
</protein>
<dbReference type="OrthoDB" id="9909507at2759"/>
<dbReference type="Gene3D" id="3.30.70.1820">
    <property type="entry name" value="L1 transposable element, RRM domain"/>
    <property type="match status" value="1"/>
</dbReference>
<proteinExistence type="predicted"/>
<evidence type="ECO:0008006" key="4">
    <source>
        <dbReference type="Google" id="ProtNLM"/>
    </source>
</evidence>
<organism evidence="2 3">
    <name type="scientific">Leptobrachium leishanense</name>
    <name type="common">Leishan spiny toad</name>
    <dbReference type="NCBI Taxonomy" id="445787"/>
    <lineage>
        <taxon>Eukaryota</taxon>
        <taxon>Metazoa</taxon>
        <taxon>Chordata</taxon>
        <taxon>Craniata</taxon>
        <taxon>Vertebrata</taxon>
        <taxon>Euteleostomi</taxon>
        <taxon>Amphibia</taxon>
        <taxon>Batrachia</taxon>
        <taxon>Anura</taxon>
        <taxon>Pelobatoidea</taxon>
        <taxon>Megophryidae</taxon>
        <taxon>Leptobrachium</taxon>
    </lineage>
</organism>
<keyword evidence="3" id="KW-1185">Reference proteome</keyword>
<feature type="compositionally biased region" description="Low complexity" evidence="1">
    <location>
        <begin position="230"/>
        <end position="246"/>
    </location>
</feature>
<dbReference type="Gene3D" id="1.20.5.340">
    <property type="match status" value="1"/>
</dbReference>
<dbReference type="AlphaFoldDB" id="A0A8C5QXN8"/>
<evidence type="ECO:0000313" key="2">
    <source>
        <dbReference type="Ensembl" id="ENSLLEP00000044535.1"/>
    </source>
</evidence>
<dbReference type="Proteomes" id="UP000694569">
    <property type="component" value="Unplaced"/>
</dbReference>
<evidence type="ECO:0000256" key="1">
    <source>
        <dbReference type="SAM" id="MobiDB-lite"/>
    </source>
</evidence>
<dbReference type="GeneTree" id="ENSGT01000000219585"/>
<reference evidence="2" key="1">
    <citation type="submission" date="2025-08" db="UniProtKB">
        <authorList>
            <consortium name="Ensembl"/>
        </authorList>
    </citation>
    <scope>IDENTIFICATION</scope>
</reference>
<reference evidence="2" key="2">
    <citation type="submission" date="2025-09" db="UniProtKB">
        <authorList>
            <consortium name="Ensembl"/>
        </authorList>
    </citation>
    <scope>IDENTIFICATION</scope>
</reference>
<accession>A0A8C5QXN8</accession>
<evidence type="ECO:0000313" key="3">
    <source>
        <dbReference type="Proteomes" id="UP000694569"/>
    </source>
</evidence>
<dbReference type="Ensembl" id="ENSLLET00000046320.1">
    <property type="protein sequence ID" value="ENSLLEP00000044535.1"/>
    <property type="gene ID" value="ENSLLEG00000028285.1"/>
</dbReference>
<feature type="region of interest" description="Disordered" evidence="1">
    <location>
        <begin position="226"/>
        <end position="246"/>
    </location>
</feature>
<dbReference type="InterPro" id="IPR004244">
    <property type="entry name" value="Transposase_22"/>
</dbReference>
<sequence length="246" mass="27421">MLSPLLDEKLGRLSTAIDLALSQLTSQAQRLTEVEERVSTLEDGLTHLQTSVESHDSLLSSLIDKVDDLENRSRRNNLRIVRLPETVKGPQLHHVVSSWLPTALGLTDNLALTVERVHRLGPDLSPSLGPPRTVIFQLLNFSDKIRIMQAYRKANTLEHNGTTLRLFQDFSASLAARRRAFAPICSKLAAANVRFTLQYPARLRVHLHGQVTFYDSPTDALTILEDDTARSPSSTSTRQRSSNPPT</sequence>
<dbReference type="PANTHER" id="PTHR11505">
    <property type="entry name" value="L1 TRANSPOSABLE ELEMENT-RELATED"/>
    <property type="match status" value="1"/>
</dbReference>
<name>A0A8C5QXN8_9ANUR</name>